<keyword evidence="1" id="KW-0479">Metal-binding</keyword>
<protein>
    <recommendedName>
        <fullName evidence="4">RING-type domain-containing protein</fullName>
    </recommendedName>
</protein>
<dbReference type="GO" id="GO:0008270">
    <property type="term" value="F:zinc ion binding"/>
    <property type="evidence" value="ECO:0007669"/>
    <property type="project" value="UniProtKB-KW"/>
</dbReference>
<name>A0AA38T333_9ASTR</name>
<keyword evidence="1" id="KW-0863">Zinc-finger</keyword>
<evidence type="ECO:0000259" key="4">
    <source>
        <dbReference type="PROSITE" id="PS50089"/>
    </source>
</evidence>
<organism evidence="5 6">
    <name type="scientific">Centaurea solstitialis</name>
    <name type="common">yellow star-thistle</name>
    <dbReference type="NCBI Taxonomy" id="347529"/>
    <lineage>
        <taxon>Eukaryota</taxon>
        <taxon>Viridiplantae</taxon>
        <taxon>Streptophyta</taxon>
        <taxon>Embryophyta</taxon>
        <taxon>Tracheophyta</taxon>
        <taxon>Spermatophyta</taxon>
        <taxon>Magnoliopsida</taxon>
        <taxon>eudicotyledons</taxon>
        <taxon>Gunneridae</taxon>
        <taxon>Pentapetalae</taxon>
        <taxon>asterids</taxon>
        <taxon>campanulids</taxon>
        <taxon>Asterales</taxon>
        <taxon>Asteraceae</taxon>
        <taxon>Carduoideae</taxon>
        <taxon>Cardueae</taxon>
        <taxon>Centaureinae</taxon>
        <taxon>Centaurea</taxon>
    </lineage>
</organism>
<accession>A0AA38T333</accession>
<feature type="transmembrane region" description="Helical" evidence="3">
    <location>
        <begin position="39"/>
        <end position="60"/>
    </location>
</feature>
<dbReference type="PROSITE" id="PS50089">
    <property type="entry name" value="ZF_RING_2"/>
    <property type="match status" value="1"/>
</dbReference>
<dbReference type="PANTHER" id="PTHR47258:SF1">
    <property type="entry name" value="E3 UBIQUITIN-PROTEIN LIGASE XERICO-RELATED"/>
    <property type="match status" value="1"/>
</dbReference>
<dbReference type="EMBL" id="JARYMX010000005">
    <property type="protein sequence ID" value="KAJ9547165.1"/>
    <property type="molecule type" value="Genomic_DNA"/>
</dbReference>
<dbReference type="AlphaFoldDB" id="A0AA38T333"/>
<keyword evidence="3" id="KW-0812">Transmembrane</keyword>
<evidence type="ECO:0000256" key="1">
    <source>
        <dbReference type="PROSITE-ProRule" id="PRU00175"/>
    </source>
</evidence>
<reference evidence="5" key="1">
    <citation type="submission" date="2023-03" db="EMBL/GenBank/DDBJ databases">
        <title>Chromosome-scale reference genome and RAD-based genetic map of yellow starthistle (Centaurea solstitialis) reveal putative structural variation and QTLs associated with invader traits.</title>
        <authorList>
            <person name="Reatini B."/>
            <person name="Cang F.A."/>
            <person name="Jiang Q."/>
            <person name="Mckibben M.T.W."/>
            <person name="Barker M.S."/>
            <person name="Rieseberg L.H."/>
            <person name="Dlugosch K.M."/>
        </authorList>
    </citation>
    <scope>NUCLEOTIDE SEQUENCE</scope>
    <source>
        <strain evidence="5">CAN-66</strain>
        <tissue evidence="5">Leaf</tissue>
    </source>
</reference>
<evidence type="ECO:0000256" key="2">
    <source>
        <dbReference type="SAM" id="MobiDB-lite"/>
    </source>
</evidence>
<dbReference type="InterPro" id="IPR013083">
    <property type="entry name" value="Znf_RING/FYVE/PHD"/>
</dbReference>
<evidence type="ECO:0000313" key="5">
    <source>
        <dbReference type="EMBL" id="KAJ9547165.1"/>
    </source>
</evidence>
<evidence type="ECO:0000313" key="6">
    <source>
        <dbReference type="Proteomes" id="UP001172457"/>
    </source>
</evidence>
<keyword evidence="3" id="KW-1133">Transmembrane helix</keyword>
<keyword evidence="6" id="KW-1185">Reference proteome</keyword>
<dbReference type="InterPro" id="IPR044249">
    <property type="entry name" value="XERICO-like"/>
</dbReference>
<feature type="domain" description="RING-type" evidence="4">
    <location>
        <begin position="137"/>
        <end position="179"/>
    </location>
</feature>
<dbReference type="CDD" id="cd16454">
    <property type="entry name" value="RING-H2_PA-TM-RING"/>
    <property type="match status" value="1"/>
</dbReference>
<dbReference type="Gene3D" id="3.30.40.10">
    <property type="entry name" value="Zinc/RING finger domain, C3HC4 (zinc finger)"/>
    <property type="match status" value="1"/>
</dbReference>
<feature type="region of interest" description="Disordered" evidence="2">
    <location>
        <begin position="295"/>
        <end position="314"/>
    </location>
</feature>
<comment type="caution">
    <text evidence="5">The sequence shown here is derived from an EMBL/GenBank/DDBJ whole genome shotgun (WGS) entry which is preliminary data.</text>
</comment>
<dbReference type="Proteomes" id="UP001172457">
    <property type="component" value="Chromosome 5"/>
</dbReference>
<proteinExistence type="predicted"/>
<dbReference type="SUPFAM" id="SSF57850">
    <property type="entry name" value="RING/U-box"/>
    <property type="match status" value="1"/>
</dbReference>
<dbReference type="PANTHER" id="PTHR47258">
    <property type="match status" value="1"/>
</dbReference>
<evidence type="ECO:0000256" key="3">
    <source>
        <dbReference type="SAM" id="Phobius"/>
    </source>
</evidence>
<dbReference type="InterPro" id="IPR001841">
    <property type="entry name" value="Znf_RING"/>
</dbReference>
<sequence length="404" mass="46209">MRLQPSSDAILVKRRPRVDPRVEPSDASLVKCADCYKTLFSLGFLVFTIFSALGAISTLLRRLLAGDKRRVKEDIDWRVISTPNLHHSSLYLKWAWSILLHHSFFNHHLRRVPQELIELGSHGRCGLDLGSFELVECSVCLSTIGEDEEIKVLRCGHLFHRVCLDQWLEIWNTTCPLCRDCLVSAQVVSEIGNEFLVFDYFLTSNSQDEGYVAVRVVVRIIGSGYDMKIIKKDEDEDNKSSMVGNILRGAMDGIPVYLGSIRRGNRRRHPSSWVDLRAGHGRGYGPREKERIKRTNVHDDPRRSKCKRYPRPHWAQTNPRQFLDRSPTAKACSPGSKPPYLQNVSPRARTRKLLEMLLDKTLKPRGGMLLTDSRRGCQMSTPSYQRDLEHLQCKVLTSKKCSDL</sequence>
<keyword evidence="1" id="KW-0862">Zinc</keyword>
<keyword evidence="3" id="KW-0472">Membrane</keyword>
<dbReference type="Pfam" id="PF13639">
    <property type="entry name" value="zf-RING_2"/>
    <property type="match status" value="1"/>
</dbReference>
<dbReference type="SMART" id="SM00184">
    <property type="entry name" value="RING"/>
    <property type="match status" value="1"/>
</dbReference>
<gene>
    <name evidence="5" type="ORF">OSB04_019708</name>
</gene>